<dbReference type="AlphaFoldDB" id="A0A0S4U169"/>
<accession>A0A0S4U169</accession>
<evidence type="ECO:0000313" key="2">
    <source>
        <dbReference type="EMBL" id="CUV15990.1"/>
    </source>
</evidence>
<evidence type="ECO:0000256" key="1">
    <source>
        <dbReference type="SAM" id="Phobius"/>
    </source>
</evidence>
<dbReference type="EMBL" id="LN899819">
    <property type="protein sequence ID" value="CUV15990.1"/>
    <property type="molecule type" value="Genomic_DNA"/>
</dbReference>
<dbReference type="SUPFAM" id="SSF103473">
    <property type="entry name" value="MFS general substrate transporter"/>
    <property type="match status" value="1"/>
</dbReference>
<keyword evidence="1" id="KW-0472">Membrane</keyword>
<name>A0A0S4U169_RALSL</name>
<organism evidence="2">
    <name type="scientific">Ralstonia solanacearum</name>
    <name type="common">Pseudomonas solanacearum</name>
    <dbReference type="NCBI Taxonomy" id="305"/>
    <lineage>
        <taxon>Bacteria</taxon>
        <taxon>Pseudomonadati</taxon>
        <taxon>Pseudomonadota</taxon>
        <taxon>Betaproteobacteria</taxon>
        <taxon>Burkholderiales</taxon>
        <taxon>Burkholderiaceae</taxon>
        <taxon>Ralstonia</taxon>
        <taxon>Ralstonia solanacearum species complex</taxon>
    </lineage>
</organism>
<keyword evidence="1" id="KW-1133">Transmembrane helix</keyword>
<keyword evidence="1" id="KW-0812">Transmembrane</keyword>
<sequence length="47" mass="5030">MGLQSSLAYCVFGWMPVILQNRGLSAVQSGMVVAVSVLVQLLSLIHI</sequence>
<reference evidence="2" key="1">
    <citation type="submission" date="2015-10" db="EMBL/GenBank/DDBJ databases">
        <authorList>
            <person name="Gilbert D.G."/>
        </authorList>
    </citation>
    <scope>NUCLEOTIDE SEQUENCE</scope>
    <source>
        <strain evidence="2">Phyl III-seqv23</strain>
    </source>
</reference>
<protein>
    <submittedName>
        <fullName evidence="2">Uncharacterized protein</fullName>
    </submittedName>
</protein>
<feature type="transmembrane region" description="Helical" evidence="1">
    <location>
        <begin position="24"/>
        <end position="45"/>
    </location>
</feature>
<proteinExistence type="predicted"/>
<dbReference type="InterPro" id="IPR036259">
    <property type="entry name" value="MFS_trans_sf"/>
</dbReference>
<gene>
    <name evidence="2" type="ORF">RUN39_v1_3670001</name>
</gene>